<keyword evidence="1" id="KW-1133">Transmembrane helix</keyword>
<keyword evidence="1" id="KW-0472">Membrane</keyword>
<dbReference type="RefSeq" id="WP_105000188.1">
    <property type="nucleotide sequence ID" value="NZ_MQVX01000001.1"/>
</dbReference>
<protein>
    <submittedName>
        <fullName evidence="2">Uncharacterized protein</fullName>
    </submittedName>
</protein>
<reference evidence="3" key="1">
    <citation type="submission" date="2016-11" db="EMBL/GenBank/DDBJ databases">
        <title>Trade-off between light-utilization and light-protection in marine flavobacteria.</title>
        <authorList>
            <person name="Kumagai Y."/>
            <person name="Yoshizawa S."/>
            <person name="Kogure K."/>
        </authorList>
    </citation>
    <scope>NUCLEOTIDE SEQUENCE [LARGE SCALE GENOMIC DNA]</scope>
    <source>
        <strain evidence="3">SG-18</strain>
    </source>
</reference>
<gene>
    <name evidence="2" type="ORF">BST99_01230</name>
</gene>
<organism evidence="2 3">
    <name type="scientific">Aureicoccus marinus</name>
    <dbReference type="NCBI Taxonomy" id="754435"/>
    <lineage>
        <taxon>Bacteria</taxon>
        <taxon>Pseudomonadati</taxon>
        <taxon>Bacteroidota</taxon>
        <taxon>Flavobacteriia</taxon>
        <taxon>Flavobacteriales</taxon>
        <taxon>Flavobacteriaceae</taxon>
        <taxon>Aureicoccus</taxon>
    </lineage>
</organism>
<dbReference type="Proteomes" id="UP000239366">
    <property type="component" value="Unassembled WGS sequence"/>
</dbReference>
<accession>A0A2S7T4Z5</accession>
<proteinExistence type="predicted"/>
<keyword evidence="3" id="KW-1185">Reference proteome</keyword>
<dbReference type="AlphaFoldDB" id="A0A2S7T4Z5"/>
<keyword evidence="1" id="KW-0812">Transmembrane</keyword>
<dbReference type="EMBL" id="MQVX01000001">
    <property type="protein sequence ID" value="PQJ14555.1"/>
    <property type="molecule type" value="Genomic_DNA"/>
</dbReference>
<name>A0A2S7T4Z5_9FLAO</name>
<evidence type="ECO:0000313" key="2">
    <source>
        <dbReference type="EMBL" id="PQJ14555.1"/>
    </source>
</evidence>
<comment type="caution">
    <text evidence="2">The sequence shown here is derived from an EMBL/GenBank/DDBJ whole genome shotgun (WGS) entry which is preliminary data.</text>
</comment>
<evidence type="ECO:0000313" key="3">
    <source>
        <dbReference type="Proteomes" id="UP000239366"/>
    </source>
</evidence>
<evidence type="ECO:0000256" key="1">
    <source>
        <dbReference type="SAM" id="Phobius"/>
    </source>
</evidence>
<sequence length="70" mass="8081">MLKGRHILLIVLLSQVGSVVVDLYQHRSQGLFYFSNLDIHNLSLLGFYGLLYAAIALVFYGLFRWMGRMM</sequence>
<feature type="transmembrane region" description="Helical" evidence="1">
    <location>
        <begin position="42"/>
        <end position="63"/>
    </location>
</feature>